<organism evidence="1 2">
    <name type="scientific">Anisodus tanguticus</name>
    <dbReference type="NCBI Taxonomy" id="243964"/>
    <lineage>
        <taxon>Eukaryota</taxon>
        <taxon>Viridiplantae</taxon>
        <taxon>Streptophyta</taxon>
        <taxon>Embryophyta</taxon>
        <taxon>Tracheophyta</taxon>
        <taxon>Spermatophyta</taxon>
        <taxon>Magnoliopsida</taxon>
        <taxon>eudicotyledons</taxon>
        <taxon>Gunneridae</taxon>
        <taxon>Pentapetalae</taxon>
        <taxon>asterids</taxon>
        <taxon>lamiids</taxon>
        <taxon>Solanales</taxon>
        <taxon>Solanaceae</taxon>
        <taxon>Solanoideae</taxon>
        <taxon>Hyoscyameae</taxon>
        <taxon>Anisodus</taxon>
    </lineage>
</organism>
<dbReference type="GO" id="GO:0006405">
    <property type="term" value="P:RNA export from nucleus"/>
    <property type="evidence" value="ECO:0007669"/>
    <property type="project" value="TreeGrafter"/>
</dbReference>
<evidence type="ECO:0000313" key="2">
    <source>
        <dbReference type="Proteomes" id="UP001291623"/>
    </source>
</evidence>
<sequence>MATNLVQYNQSNHPNLFNQEITQEKKIKEHHAWFLDTVSLFKPPNQKSREALDSSRLKIGLHQITVETDKKEAALKISSALVKISFSGPYANFGTEVILLPGWPVCLDEVQSYILVDRTTDQKSIVADGVFRELPHLVMLQYYLERQCLIKCTRQLIMQALYVAARSQDASIVDEAQKLISDGLDRKLFSVLQENLSSNFPENMDVELYTLWAEEIVTEDNLILDVLFLIFYEFCPCTGELWKNLCSLYEGFISSSYNFGKLAVSAEAEIDHIGYVRQAFEAGSLSSFLEIIENDILRDFDESLCTQFWDRESFVDGPIRCLLCNLEGEFPFRTAELLQLLSALCEGEWPAECVFNFLDKSTGLSSPVNISSCSVVDDASQTVMVVQPLHLPGIEGLVIPSGTRGHLLKMIDRDIALVRWEFSQSGVFLLLLRLSQGLYLEKTSEIFMTLGLLSRLVTFNMSPSITPAHIQTSTSVNLKDPTRPST</sequence>
<dbReference type="Proteomes" id="UP001291623">
    <property type="component" value="Unassembled WGS sequence"/>
</dbReference>
<dbReference type="EMBL" id="JAVYJV010000003">
    <property type="protein sequence ID" value="KAK4375119.1"/>
    <property type="molecule type" value="Genomic_DNA"/>
</dbReference>
<accession>A0AAE1SQS1</accession>
<comment type="caution">
    <text evidence="1">The sequence shown here is derived from an EMBL/GenBank/DDBJ whole genome shotgun (WGS) entry which is preliminary data.</text>
</comment>
<protein>
    <submittedName>
        <fullName evidence="1">Uncharacterized protein</fullName>
    </submittedName>
</protein>
<dbReference type="GO" id="GO:0017056">
    <property type="term" value="F:structural constituent of nuclear pore"/>
    <property type="evidence" value="ECO:0007669"/>
    <property type="project" value="InterPro"/>
</dbReference>
<dbReference type="PANTHER" id="PTHR31431">
    <property type="entry name" value="NUCLEOPORIN NUP188 HOMOLOG"/>
    <property type="match status" value="1"/>
</dbReference>
<dbReference type="GO" id="GO:0044611">
    <property type="term" value="C:nuclear pore inner ring"/>
    <property type="evidence" value="ECO:0007669"/>
    <property type="project" value="TreeGrafter"/>
</dbReference>
<dbReference type="GO" id="GO:0006606">
    <property type="term" value="P:protein import into nucleus"/>
    <property type="evidence" value="ECO:0007669"/>
    <property type="project" value="TreeGrafter"/>
</dbReference>
<gene>
    <name evidence="1" type="ORF">RND71_005796</name>
</gene>
<proteinExistence type="predicted"/>
<dbReference type="PANTHER" id="PTHR31431:SF1">
    <property type="entry name" value="NUCLEOPORIN NUP188"/>
    <property type="match status" value="1"/>
</dbReference>
<dbReference type="InterPro" id="IPR044840">
    <property type="entry name" value="Nup188"/>
</dbReference>
<keyword evidence="2" id="KW-1185">Reference proteome</keyword>
<evidence type="ECO:0000313" key="1">
    <source>
        <dbReference type="EMBL" id="KAK4375119.1"/>
    </source>
</evidence>
<name>A0AAE1SQS1_9SOLA</name>
<reference evidence="1" key="1">
    <citation type="submission" date="2023-12" db="EMBL/GenBank/DDBJ databases">
        <title>Genome assembly of Anisodus tanguticus.</title>
        <authorList>
            <person name="Wang Y.-J."/>
        </authorList>
    </citation>
    <scope>NUCLEOTIDE SEQUENCE</scope>
    <source>
        <strain evidence="1">KB-2021</strain>
        <tissue evidence="1">Leaf</tissue>
    </source>
</reference>
<dbReference type="AlphaFoldDB" id="A0AAE1SQS1"/>